<dbReference type="SMART" id="SM00895">
    <property type="entry name" value="FCD"/>
    <property type="match status" value="1"/>
</dbReference>
<dbReference type="Gene3D" id="1.20.120.530">
    <property type="entry name" value="GntR ligand-binding domain-like"/>
    <property type="match status" value="1"/>
</dbReference>
<dbReference type="SMART" id="SM00345">
    <property type="entry name" value="HTH_GNTR"/>
    <property type="match status" value="1"/>
</dbReference>
<dbReference type="InterPro" id="IPR036390">
    <property type="entry name" value="WH_DNA-bd_sf"/>
</dbReference>
<keyword evidence="3" id="KW-0804">Transcription</keyword>
<dbReference type="PANTHER" id="PTHR43537">
    <property type="entry name" value="TRANSCRIPTIONAL REGULATOR, GNTR FAMILY"/>
    <property type="match status" value="1"/>
</dbReference>
<dbReference type="Gene3D" id="1.10.10.10">
    <property type="entry name" value="Winged helix-like DNA-binding domain superfamily/Winged helix DNA-binding domain"/>
    <property type="match status" value="1"/>
</dbReference>
<accession>A0ABS4BN68</accession>
<dbReference type="SUPFAM" id="SSF46785">
    <property type="entry name" value="Winged helix' DNA-binding domain"/>
    <property type="match status" value="1"/>
</dbReference>
<dbReference type="PANTHER" id="PTHR43537:SF24">
    <property type="entry name" value="GLUCONATE OPERON TRANSCRIPTIONAL REPRESSOR"/>
    <property type="match status" value="1"/>
</dbReference>
<organism evidence="5 6">
    <name type="scientific">Jiella mangrovi</name>
    <dbReference type="NCBI Taxonomy" id="2821407"/>
    <lineage>
        <taxon>Bacteria</taxon>
        <taxon>Pseudomonadati</taxon>
        <taxon>Pseudomonadota</taxon>
        <taxon>Alphaproteobacteria</taxon>
        <taxon>Hyphomicrobiales</taxon>
        <taxon>Aurantimonadaceae</taxon>
        <taxon>Jiella</taxon>
    </lineage>
</organism>
<dbReference type="PROSITE" id="PS50949">
    <property type="entry name" value="HTH_GNTR"/>
    <property type="match status" value="1"/>
</dbReference>
<comment type="caution">
    <text evidence="5">The sequence shown here is derived from an EMBL/GenBank/DDBJ whole genome shotgun (WGS) entry which is preliminary data.</text>
</comment>
<dbReference type="InterPro" id="IPR036388">
    <property type="entry name" value="WH-like_DNA-bd_sf"/>
</dbReference>
<dbReference type="Proteomes" id="UP000678276">
    <property type="component" value="Unassembled WGS sequence"/>
</dbReference>
<keyword evidence="6" id="KW-1185">Reference proteome</keyword>
<protein>
    <submittedName>
        <fullName evidence="5">GntR family transcriptional regulator</fullName>
    </submittedName>
</protein>
<dbReference type="SUPFAM" id="SSF48008">
    <property type="entry name" value="GntR ligand-binding domain-like"/>
    <property type="match status" value="1"/>
</dbReference>
<proteinExistence type="predicted"/>
<evidence type="ECO:0000256" key="2">
    <source>
        <dbReference type="ARBA" id="ARBA00023125"/>
    </source>
</evidence>
<dbReference type="InterPro" id="IPR011711">
    <property type="entry name" value="GntR_C"/>
</dbReference>
<keyword evidence="2" id="KW-0238">DNA-binding</keyword>
<name>A0ABS4BN68_9HYPH</name>
<dbReference type="Pfam" id="PF00392">
    <property type="entry name" value="GntR"/>
    <property type="match status" value="1"/>
</dbReference>
<dbReference type="PRINTS" id="PR00035">
    <property type="entry name" value="HTHGNTR"/>
</dbReference>
<evidence type="ECO:0000256" key="3">
    <source>
        <dbReference type="ARBA" id="ARBA00023163"/>
    </source>
</evidence>
<dbReference type="Pfam" id="PF07729">
    <property type="entry name" value="FCD"/>
    <property type="match status" value="1"/>
</dbReference>
<keyword evidence="1" id="KW-0805">Transcription regulation</keyword>
<evidence type="ECO:0000313" key="6">
    <source>
        <dbReference type="Proteomes" id="UP000678276"/>
    </source>
</evidence>
<dbReference type="EMBL" id="JAGJCF010000026">
    <property type="protein sequence ID" value="MBP0618174.1"/>
    <property type="molecule type" value="Genomic_DNA"/>
</dbReference>
<dbReference type="CDD" id="cd07377">
    <property type="entry name" value="WHTH_GntR"/>
    <property type="match status" value="1"/>
</dbReference>
<dbReference type="InterPro" id="IPR000524">
    <property type="entry name" value="Tscrpt_reg_HTH_GntR"/>
</dbReference>
<sequence length="235" mass="25692">MTSKRLLYDSSVAARQPTLVGAAYSAIKDAIRDGFFPPGFQGSELEIAQRLGMSRTPVHQAIIQLQAEGMVELRAKRGVVIVALSPDDMREVYDVIIAVEGMAAQLIAVMPPSTRERVCASLDLLNRQLGAALAKDDLLAWADHDGRFHAALVAGAGNGRLERIATINIDQSYRARRVTLGLRPKPFHSLGEHQAIIDALRAGDARRASDAAQAHKVKARDLIIELLVRHNMRHL</sequence>
<dbReference type="InterPro" id="IPR008920">
    <property type="entry name" value="TF_FadR/GntR_C"/>
</dbReference>
<reference evidence="5 6" key="1">
    <citation type="submission" date="2021-04" db="EMBL/GenBank/DDBJ databases">
        <title>Whole genome sequence of Jiella sp. KSK16Y-1.</title>
        <authorList>
            <person name="Tuo L."/>
        </authorList>
    </citation>
    <scope>NUCLEOTIDE SEQUENCE [LARGE SCALE GENOMIC DNA]</scope>
    <source>
        <strain evidence="5 6">KSK16Y-1</strain>
    </source>
</reference>
<gene>
    <name evidence="5" type="ORF">J6595_21550</name>
</gene>
<evidence type="ECO:0000313" key="5">
    <source>
        <dbReference type="EMBL" id="MBP0618174.1"/>
    </source>
</evidence>
<evidence type="ECO:0000259" key="4">
    <source>
        <dbReference type="PROSITE" id="PS50949"/>
    </source>
</evidence>
<dbReference type="RefSeq" id="WP_209597656.1">
    <property type="nucleotide sequence ID" value="NZ_JAGJCF010000026.1"/>
</dbReference>
<feature type="domain" description="HTH gntR-type" evidence="4">
    <location>
        <begin position="17"/>
        <end position="84"/>
    </location>
</feature>
<evidence type="ECO:0000256" key="1">
    <source>
        <dbReference type="ARBA" id="ARBA00023015"/>
    </source>
</evidence>